<sequence>MWMKQRGVDEKATDNVHDSIEGKKQVAAVDVGDSRSVAGGYGSYGDGFGGYGPYDGGYGPYGGGYGRPYGGGYGPYGGGCGGPYGGGYGSGRNRWYETLSDENANGCSIM</sequence>
<comment type="caution">
    <text evidence="1">The sequence shown here is derived from an EMBL/GenBank/DDBJ whole genome shotgun (WGS) entry which is preliminary data.</text>
</comment>
<evidence type="ECO:0000313" key="1">
    <source>
        <dbReference type="EMBL" id="PWA54558.1"/>
    </source>
</evidence>
<proteinExistence type="predicted"/>
<protein>
    <submittedName>
        <fullName evidence="1">Uncharacterized protein</fullName>
    </submittedName>
</protein>
<gene>
    <name evidence="1" type="ORF">CTI12_AA435100</name>
</gene>
<reference evidence="1 2" key="1">
    <citation type="journal article" date="2018" name="Mol. Plant">
        <title>The genome of Artemisia annua provides insight into the evolution of Asteraceae family and artemisinin biosynthesis.</title>
        <authorList>
            <person name="Shen Q."/>
            <person name="Zhang L."/>
            <person name="Liao Z."/>
            <person name="Wang S."/>
            <person name="Yan T."/>
            <person name="Shi P."/>
            <person name="Liu M."/>
            <person name="Fu X."/>
            <person name="Pan Q."/>
            <person name="Wang Y."/>
            <person name="Lv Z."/>
            <person name="Lu X."/>
            <person name="Zhang F."/>
            <person name="Jiang W."/>
            <person name="Ma Y."/>
            <person name="Chen M."/>
            <person name="Hao X."/>
            <person name="Li L."/>
            <person name="Tang Y."/>
            <person name="Lv G."/>
            <person name="Zhou Y."/>
            <person name="Sun X."/>
            <person name="Brodelius P.E."/>
            <person name="Rose J.K.C."/>
            <person name="Tang K."/>
        </authorList>
    </citation>
    <scope>NUCLEOTIDE SEQUENCE [LARGE SCALE GENOMIC DNA]</scope>
    <source>
        <strain evidence="2">cv. Huhao1</strain>
        <tissue evidence="1">Leaf</tissue>
    </source>
</reference>
<dbReference type="AlphaFoldDB" id="A0A2U1LZX0"/>
<keyword evidence="2" id="KW-1185">Reference proteome</keyword>
<dbReference type="Proteomes" id="UP000245207">
    <property type="component" value="Unassembled WGS sequence"/>
</dbReference>
<organism evidence="1 2">
    <name type="scientific">Artemisia annua</name>
    <name type="common">Sweet wormwood</name>
    <dbReference type="NCBI Taxonomy" id="35608"/>
    <lineage>
        <taxon>Eukaryota</taxon>
        <taxon>Viridiplantae</taxon>
        <taxon>Streptophyta</taxon>
        <taxon>Embryophyta</taxon>
        <taxon>Tracheophyta</taxon>
        <taxon>Spermatophyta</taxon>
        <taxon>Magnoliopsida</taxon>
        <taxon>eudicotyledons</taxon>
        <taxon>Gunneridae</taxon>
        <taxon>Pentapetalae</taxon>
        <taxon>asterids</taxon>
        <taxon>campanulids</taxon>
        <taxon>Asterales</taxon>
        <taxon>Asteraceae</taxon>
        <taxon>Asteroideae</taxon>
        <taxon>Anthemideae</taxon>
        <taxon>Artemisiinae</taxon>
        <taxon>Artemisia</taxon>
    </lineage>
</organism>
<evidence type="ECO:0000313" key="2">
    <source>
        <dbReference type="Proteomes" id="UP000245207"/>
    </source>
</evidence>
<dbReference type="EMBL" id="PKPP01007036">
    <property type="protein sequence ID" value="PWA54558.1"/>
    <property type="molecule type" value="Genomic_DNA"/>
</dbReference>
<name>A0A2U1LZX0_ARTAN</name>
<accession>A0A2U1LZX0</accession>